<organism evidence="2 3">
    <name type="scientific">Caerostris extrusa</name>
    <name type="common">Bark spider</name>
    <name type="synonym">Caerostris bankana</name>
    <dbReference type="NCBI Taxonomy" id="172846"/>
    <lineage>
        <taxon>Eukaryota</taxon>
        <taxon>Metazoa</taxon>
        <taxon>Ecdysozoa</taxon>
        <taxon>Arthropoda</taxon>
        <taxon>Chelicerata</taxon>
        <taxon>Arachnida</taxon>
        <taxon>Araneae</taxon>
        <taxon>Araneomorphae</taxon>
        <taxon>Entelegynae</taxon>
        <taxon>Araneoidea</taxon>
        <taxon>Araneidae</taxon>
        <taxon>Caerostris</taxon>
    </lineage>
</organism>
<proteinExistence type="predicted"/>
<name>A0AAV4XXF0_CAEEX</name>
<dbReference type="AlphaFoldDB" id="A0AAV4XXF0"/>
<comment type="caution">
    <text evidence="2">The sequence shown here is derived from an EMBL/GenBank/DDBJ whole genome shotgun (WGS) entry which is preliminary data.</text>
</comment>
<feature type="region of interest" description="Disordered" evidence="1">
    <location>
        <begin position="95"/>
        <end position="125"/>
    </location>
</feature>
<evidence type="ECO:0000256" key="1">
    <source>
        <dbReference type="SAM" id="MobiDB-lite"/>
    </source>
</evidence>
<feature type="compositionally biased region" description="Basic and acidic residues" evidence="1">
    <location>
        <begin position="95"/>
        <end position="118"/>
    </location>
</feature>
<evidence type="ECO:0000313" key="3">
    <source>
        <dbReference type="Proteomes" id="UP001054945"/>
    </source>
</evidence>
<sequence>MGRAPLFPFVNFPPGRLRTRSQVGREEGSSTLIKFRESICSLFFFFGKRDAFKSVRGGLFCKQEKKKRAVRIPKRNQVGSEGATSVSIPSRRCSLLEHPKSDQHPRTGRGEKERDTHNRHGISKAEGIVKNARSGSIAFAPASPTIGVNWIAPDCLSVRSEEPVLSRDLVRGGGKRKHCLLHCALFLFFPPGWAMRDLAVKAAWLIERSIVVGELIFIDWSEDQK</sequence>
<keyword evidence="3" id="KW-1185">Reference proteome</keyword>
<gene>
    <name evidence="2" type="ORF">CEXT_430301</name>
</gene>
<evidence type="ECO:0000313" key="2">
    <source>
        <dbReference type="EMBL" id="GIY99672.1"/>
    </source>
</evidence>
<dbReference type="Proteomes" id="UP001054945">
    <property type="component" value="Unassembled WGS sequence"/>
</dbReference>
<protein>
    <submittedName>
        <fullName evidence="2">Uncharacterized protein</fullName>
    </submittedName>
</protein>
<accession>A0AAV4XXF0</accession>
<dbReference type="EMBL" id="BPLR01018445">
    <property type="protein sequence ID" value="GIY99672.1"/>
    <property type="molecule type" value="Genomic_DNA"/>
</dbReference>
<reference evidence="2 3" key="1">
    <citation type="submission" date="2021-06" db="EMBL/GenBank/DDBJ databases">
        <title>Caerostris extrusa draft genome.</title>
        <authorList>
            <person name="Kono N."/>
            <person name="Arakawa K."/>
        </authorList>
    </citation>
    <scope>NUCLEOTIDE SEQUENCE [LARGE SCALE GENOMIC DNA]</scope>
</reference>